<evidence type="ECO:0000256" key="5">
    <source>
        <dbReference type="ARBA" id="ARBA00022989"/>
    </source>
</evidence>
<dbReference type="InterPro" id="IPR004680">
    <property type="entry name" value="Cit_transptr-like_dom"/>
</dbReference>
<dbReference type="Pfam" id="PF03600">
    <property type="entry name" value="CitMHS"/>
    <property type="match status" value="1"/>
</dbReference>
<keyword evidence="2" id="KW-0813">Transport</keyword>
<evidence type="ECO:0000313" key="10">
    <source>
        <dbReference type="EMBL" id="ELT98706.1"/>
    </source>
</evidence>
<dbReference type="OMA" id="QNMIIAT"/>
<feature type="transmembrane region" description="Helical" evidence="8">
    <location>
        <begin position="166"/>
        <end position="194"/>
    </location>
</feature>
<dbReference type="OrthoDB" id="442352at2759"/>
<comment type="subcellular location">
    <subcellularLocation>
        <location evidence="1">Cell membrane</location>
        <topology evidence="1">Multi-pass membrane protein</topology>
    </subcellularLocation>
</comment>
<evidence type="ECO:0000256" key="3">
    <source>
        <dbReference type="ARBA" id="ARBA00022475"/>
    </source>
</evidence>
<proteinExistence type="predicted"/>
<feature type="transmembrane region" description="Helical" evidence="8">
    <location>
        <begin position="51"/>
        <end position="70"/>
    </location>
</feature>
<dbReference type="EMBL" id="KB307618">
    <property type="protein sequence ID" value="ELT98706.1"/>
    <property type="molecule type" value="Genomic_DNA"/>
</dbReference>
<dbReference type="PANTHER" id="PTHR43302:SF5">
    <property type="entry name" value="TRANSPORTER ARSB-RELATED"/>
    <property type="match status" value="1"/>
</dbReference>
<organism evidence="10">
    <name type="scientific">Capitella teleta</name>
    <name type="common">Polychaete worm</name>
    <dbReference type="NCBI Taxonomy" id="283909"/>
    <lineage>
        <taxon>Eukaryota</taxon>
        <taxon>Metazoa</taxon>
        <taxon>Spiralia</taxon>
        <taxon>Lophotrochozoa</taxon>
        <taxon>Annelida</taxon>
        <taxon>Polychaeta</taxon>
        <taxon>Sedentaria</taxon>
        <taxon>Scolecida</taxon>
        <taxon>Capitellidae</taxon>
        <taxon>Capitella</taxon>
    </lineage>
</organism>
<evidence type="ECO:0000313" key="11">
    <source>
        <dbReference type="EnsemblMetazoa" id="CapteP220905"/>
    </source>
</evidence>
<dbReference type="EMBL" id="AMQN01010355">
    <property type="status" value="NOT_ANNOTATED_CDS"/>
    <property type="molecule type" value="Genomic_DNA"/>
</dbReference>
<dbReference type="GO" id="GO:0055085">
    <property type="term" value="P:transmembrane transport"/>
    <property type="evidence" value="ECO:0007669"/>
    <property type="project" value="InterPro"/>
</dbReference>
<evidence type="ECO:0000256" key="6">
    <source>
        <dbReference type="ARBA" id="ARBA00023136"/>
    </source>
</evidence>
<dbReference type="HOGENOM" id="CLU_425944_0_0_1"/>
<feature type="transmembrane region" description="Helical" evidence="8">
    <location>
        <begin position="25"/>
        <end position="44"/>
    </location>
</feature>
<feature type="region of interest" description="Disordered" evidence="7">
    <location>
        <begin position="321"/>
        <end position="344"/>
    </location>
</feature>
<feature type="domain" description="Citrate transporter-like" evidence="9">
    <location>
        <begin position="51"/>
        <end position="583"/>
    </location>
</feature>
<evidence type="ECO:0000256" key="8">
    <source>
        <dbReference type="SAM" id="Phobius"/>
    </source>
</evidence>
<name>R7U4T4_CAPTE</name>
<feature type="transmembrane region" description="Helical" evidence="8">
    <location>
        <begin position="552"/>
        <end position="574"/>
    </location>
</feature>
<reference evidence="11" key="3">
    <citation type="submission" date="2015-06" db="UniProtKB">
        <authorList>
            <consortium name="EnsemblMetazoa"/>
        </authorList>
    </citation>
    <scope>IDENTIFICATION</scope>
</reference>
<dbReference type="EnsemblMetazoa" id="CapteT220905">
    <property type="protein sequence ID" value="CapteP220905"/>
    <property type="gene ID" value="CapteG220905"/>
</dbReference>
<sequence>MDCVGHNLSSPNGTLDLSRPRLADLYVLTTGSIIYFSVIPFVILQSRCFPLGSTLAVLVGSALLVLFQVVPQEHVYTVLSRRENVQVVTVMCGITLLAHLVDRQHLINSLMKRCLKAHQSPEKYLFILCLVSFLGTVFLSNDAFVKIMTPAFLRVWDHHERDRHELNVMLIGISTTANIASAASVFGSPAMALIVTKTSLPEYAASRLDLKTCIMYLLPTSAITFFLNYVLLVMFYHIRHQYKHRTKLVSEPSQSNQEMAGLTASLSLKNNGNGFGPIPEDPPSPREDRPAPSAQPVSNLETIPEDDVLVIENSPSLNENRLRFGYDSDSSSDSDDGNGSLASPQIFKNRAFDQRLGSASPTLRRSTNISINMNLHLTGSNYDLDAVLESGGLRIYRRLGLYRSLSALSFAQLIHKDASNDPEVCDPEVSTKKSSIFYDVLLVIYLVTILASYLAASLGVNVDSALVVTAALTAALTSDAIVNRRCSSGVLRSTDWSVIILWLGTFVWMHGLSLTGIPQAVWHMAGLTLSDFSSVPHIAILCAFISLPSATLGNVVMVMVAMTLLVPCAVQLPFVLLTSWVSAMAGNLSLYSSVSNLLVVHEALHHQRRQKLSMWMFSQFSFPSTVLHLIMGVIIISGLLQIH</sequence>
<evidence type="ECO:0000256" key="1">
    <source>
        <dbReference type="ARBA" id="ARBA00004651"/>
    </source>
</evidence>
<reference evidence="10 12" key="2">
    <citation type="journal article" date="2013" name="Nature">
        <title>Insights into bilaterian evolution from three spiralian genomes.</title>
        <authorList>
            <person name="Simakov O."/>
            <person name="Marletaz F."/>
            <person name="Cho S.J."/>
            <person name="Edsinger-Gonzales E."/>
            <person name="Havlak P."/>
            <person name="Hellsten U."/>
            <person name="Kuo D.H."/>
            <person name="Larsson T."/>
            <person name="Lv J."/>
            <person name="Arendt D."/>
            <person name="Savage R."/>
            <person name="Osoegawa K."/>
            <person name="de Jong P."/>
            <person name="Grimwood J."/>
            <person name="Chapman J.A."/>
            <person name="Shapiro H."/>
            <person name="Aerts A."/>
            <person name="Otillar R.P."/>
            <person name="Terry A.Y."/>
            <person name="Boore J.L."/>
            <person name="Grigoriev I.V."/>
            <person name="Lindberg D.R."/>
            <person name="Seaver E.C."/>
            <person name="Weisblat D.A."/>
            <person name="Putnam N.H."/>
            <person name="Rokhsar D.S."/>
        </authorList>
    </citation>
    <scope>NUCLEOTIDE SEQUENCE</scope>
    <source>
        <strain evidence="10 12">I ESC-2004</strain>
    </source>
</reference>
<evidence type="ECO:0000259" key="9">
    <source>
        <dbReference type="Pfam" id="PF03600"/>
    </source>
</evidence>
<keyword evidence="3" id="KW-1003">Cell membrane</keyword>
<evidence type="ECO:0000256" key="2">
    <source>
        <dbReference type="ARBA" id="ARBA00022448"/>
    </source>
</evidence>
<dbReference type="STRING" id="283909.R7U4T4"/>
<evidence type="ECO:0000256" key="4">
    <source>
        <dbReference type="ARBA" id="ARBA00022692"/>
    </source>
</evidence>
<keyword evidence="5 8" id="KW-1133">Transmembrane helix</keyword>
<keyword evidence="4 8" id="KW-0812">Transmembrane</keyword>
<gene>
    <name evidence="10" type="ORF">CAPTEDRAFT_220905</name>
</gene>
<feature type="transmembrane region" description="Helical" evidence="8">
    <location>
        <begin position="462"/>
        <end position="482"/>
    </location>
</feature>
<feature type="transmembrane region" description="Helical" evidence="8">
    <location>
        <begin position="214"/>
        <end position="238"/>
    </location>
</feature>
<evidence type="ECO:0000256" key="7">
    <source>
        <dbReference type="SAM" id="MobiDB-lite"/>
    </source>
</evidence>
<accession>R7U4T4</accession>
<feature type="transmembrane region" description="Helical" evidence="8">
    <location>
        <begin position="620"/>
        <end position="642"/>
    </location>
</feature>
<dbReference type="Proteomes" id="UP000014760">
    <property type="component" value="Unassembled WGS sequence"/>
</dbReference>
<reference evidence="12" key="1">
    <citation type="submission" date="2012-12" db="EMBL/GenBank/DDBJ databases">
        <authorList>
            <person name="Hellsten U."/>
            <person name="Grimwood J."/>
            <person name="Chapman J.A."/>
            <person name="Shapiro H."/>
            <person name="Aerts A."/>
            <person name="Otillar R.P."/>
            <person name="Terry A.Y."/>
            <person name="Boore J.L."/>
            <person name="Simakov O."/>
            <person name="Marletaz F."/>
            <person name="Cho S.-J."/>
            <person name="Edsinger-Gonzales E."/>
            <person name="Havlak P."/>
            <person name="Kuo D.-H."/>
            <person name="Larsson T."/>
            <person name="Lv J."/>
            <person name="Arendt D."/>
            <person name="Savage R."/>
            <person name="Osoegawa K."/>
            <person name="de Jong P."/>
            <person name="Lindberg D.R."/>
            <person name="Seaver E.C."/>
            <person name="Weisblat D.A."/>
            <person name="Putnam N.H."/>
            <person name="Grigoriev I.V."/>
            <person name="Rokhsar D.S."/>
        </authorList>
    </citation>
    <scope>NUCLEOTIDE SEQUENCE</scope>
    <source>
        <strain evidence="12">I ESC-2004</strain>
    </source>
</reference>
<feature type="transmembrane region" description="Helical" evidence="8">
    <location>
        <begin position="494"/>
        <end position="514"/>
    </location>
</feature>
<keyword evidence="12" id="KW-1185">Reference proteome</keyword>
<dbReference type="PANTHER" id="PTHR43302">
    <property type="entry name" value="TRANSPORTER ARSB-RELATED"/>
    <property type="match status" value="1"/>
</dbReference>
<feature type="region of interest" description="Disordered" evidence="7">
    <location>
        <begin position="271"/>
        <end position="299"/>
    </location>
</feature>
<feature type="transmembrane region" description="Helical" evidence="8">
    <location>
        <begin position="436"/>
        <end position="456"/>
    </location>
</feature>
<feature type="transmembrane region" description="Helical" evidence="8">
    <location>
        <begin position="124"/>
        <end position="145"/>
    </location>
</feature>
<keyword evidence="6 8" id="KW-0472">Membrane</keyword>
<protein>
    <recommendedName>
        <fullName evidence="9">Citrate transporter-like domain-containing protein</fullName>
    </recommendedName>
</protein>
<dbReference type="GO" id="GO:0005886">
    <property type="term" value="C:plasma membrane"/>
    <property type="evidence" value="ECO:0007669"/>
    <property type="project" value="UniProtKB-SubCell"/>
</dbReference>
<feature type="transmembrane region" description="Helical" evidence="8">
    <location>
        <begin position="520"/>
        <end position="545"/>
    </location>
</feature>
<dbReference type="AlphaFoldDB" id="R7U4T4"/>
<evidence type="ECO:0000313" key="12">
    <source>
        <dbReference type="Proteomes" id="UP000014760"/>
    </source>
</evidence>